<dbReference type="EMBL" id="MUJZ01040616">
    <property type="protein sequence ID" value="OTF75724.1"/>
    <property type="molecule type" value="Genomic_DNA"/>
</dbReference>
<sequence>MLALVTVSKEAKQDIPKVSYVKAIDLWFAGCIGRCKPHNNHE</sequence>
<dbReference type="AlphaFoldDB" id="A0A1Y3B6N1"/>
<dbReference type="GO" id="GO:0016020">
    <property type="term" value="C:membrane"/>
    <property type="evidence" value="ECO:0007669"/>
    <property type="project" value="InterPro"/>
</dbReference>
<evidence type="ECO:0000313" key="2">
    <source>
        <dbReference type="Proteomes" id="UP000194236"/>
    </source>
</evidence>
<comment type="caution">
    <text evidence="1">The sequence shown here is derived from an EMBL/GenBank/DDBJ whole genome shotgun (WGS) entry which is preliminary data.</text>
</comment>
<dbReference type="GO" id="GO:0006811">
    <property type="term" value="P:monoatomic ion transport"/>
    <property type="evidence" value="ECO:0007669"/>
    <property type="project" value="InterPro"/>
</dbReference>
<gene>
    <name evidence="1" type="ORF">BLA29_014491</name>
</gene>
<dbReference type="SUPFAM" id="SSF90112">
    <property type="entry name" value="Neurotransmitter-gated ion-channel transmembrane pore"/>
    <property type="match status" value="1"/>
</dbReference>
<dbReference type="InterPro" id="IPR036719">
    <property type="entry name" value="Neuro-gated_channel_TM_sf"/>
</dbReference>
<evidence type="ECO:0000313" key="1">
    <source>
        <dbReference type="EMBL" id="OTF75724.1"/>
    </source>
</evidence>
<accession>A0A1Y3B6N1</accession>
<name>A0A1Y3B6N1_EURMA</name>
<dbReference type="OrthoDB" id="8175758at2759"/>
<dbReference type="Proteomes" id="UP000194236">
    <property type="component" value="Unassembled WGS sequence"/>
</dbReference>
<reference evidence="1 2" key="1">
    <citation type="submission" date="2017-03" db="EMBL/GenBank/DDBJ databases">
        <title>Genome Survey of Euroglyphus maynei.</title>
        <authorList>
            <person name="Arlian L.G."/>
            <person name="Morgan M.S."/>
            <person name="Rider S.D."/>
        </authorList>
    </citation>
    <scope>NUCLEOTIDE SEQUENCE [LARGE SCALE GENOMIC DNA]</scope>
    <source>
        <strain evidence="1">Arlian Lab</strain>
        <tissue evidence="1">Whole body</tissue>
    </source>
</reference>
<keyword evidence="2" id="KW-1185">Reference proteome</keyword>
<proteinExistence type="predicted"/>
<protein>
    <submittedName>
        <fullName evidence="1">Uncharacterized protein</fullName>
    </submittedName>
</protein>
<dbReference type="Gene3D" id="6.10.250.2810">
    <property type="match status" value="1"/>
</dbReference>
<organism evidence="1 2">
    <name type="scientific">Euroglyphus maynei</name>
    <name type="common">Mayne's house dust mite</name>
    <dbReference type="NCBI Taxonomy" id="6958"/>
    <lineage>
        <taxon>Eukaryota</taxon>
        <taxon>Metazoa</taxon>
        <taxon>Ecdysozoa</taxon>
        <taxon>Arthropoda</taxon>
        <taxon>Chelicerata</taxon>
        <taxon>Arachnida</taxon>
        <taxon>Acari</taxon>
        <taxon>Acariformes</taxon>
        <taxon>Sarcoptiformes</taxon>
        <taxon>Astigmata</taxon>
        <taxon>Psoroptidia</taxon>
        <taxon>Analgoidea</taxon>
        <taxon>Pyroglyphidae</taxon>
        <taxon>Pyroglyphinae</taxon>
        <taxon>Euroglyphus</taxon>
    </lineage>
</organism>